<feature type="domain" description="ABC transmembrane type-1" evidence="8">
    <location>
        <begin position="79"/>
        <end position="267"/>
    </location>
</feature>
<dbReference type="InterPro" id="IPR025966">
    <property type="entry name" value="OppC_N"/>
</dbReference>
<keyword evidence="4 7" id="KW-0812">Transmembrane</keyword>
<name>A0ABP8GPR8_9BURK</name>
<reference evidence="10" key="1">
    <citation type="journal article" date="2019" name="Int. J. Syst. Evol. Microbiol.">
        <title>The Global Catalogue of Microorganisms (GCM) 10K type strain sequencing project: providing services to taxonomists for standard genome sequencing and annotation.</title>
        <authorList>
            <consortium name="The Broad Institute Genomics Platform"/>
            <consortium name="The Broad Institute Genome Sequencing Center for Infectious Disease"/>
            <person name="Wu L."/>
            <person name="Ma J."/>
        </authorList>
    </citation>
    <scope>NUCLEOTIDE SEQUENCE [LARGE SCALE GENOMIC DNA]</scope>
    <source>
        <strain evidence="10">JCM 17666</strain>
    </source>
</reference>
<feature type="transmembrane region" description="Helical" evidence="7">
    <location>
        <begin position="12"/>
        <end position="39"/>
    </location>
</feature>
<dbReference type="PROSITE" id="PS50928">
    <property type="entry name" value="ABC_TM1"/>
    <property type="match status" value="1"/>
</dbReference>
<proteinExistence type="inferred from homology"/>
<gene>
    <name evidence="9" type="ORF">GCM10023144_13550</name>
</gene>
<dbReference type="CDD" id="cd06261">
    <property type="entry name" value="TM_PBP2"/>
    <property type="match status" value="1"/>
</dbReference>
<evidence type="ECO:0000256" key="5">
    <source>
        <dbReference type="ARBA" id="ARBA00022989"/>
    </source>
</evidence>
<dbReference type="PANTHER" id="PTHR43386:SF1">
    <property type="entry name" value="D,D-DIPEPTIDE TRANSPORT SYSTEM PERMEASE PROTEIN DDPC-RELATED"/>
    <property type="match status" value="1"/>
</dbReference>
<sequence>MTVRAHELGRRLVRSPAALAGLLLVGAALAAALLAGWLYPGDPRDMVGAATIWPGTDARFPLGTDMLGRDMASAILHGARQSLAIGLAATLLAVAVGVLVGVVCGYFGGALDDALMRFTEIFLTMPTLLFTIALVIILGPSQSSIALALGLTSWPQIARLVRAEAMRARQYDYVSAAVTMGMGHGRIILGHILPNSLSPVMVAASELIAHVILAEAALSFLGLGDNESMSWGAMVGAGRQVLRTAWYMTAEPGLAICLTVIAFTLLGNGINDALNPKGHAR</sequence>
<evidence type="ECO:0000256" key="4">
    <source>
        <dbReference type="ARBA" id="ARBA00022692"/>
    </source>
</evidence>
<organism evidence="9 10">
    <name type="scientific">Pigmentiphaga soli</name>
    <dbReference type="NCBI Taxonomy" id="1007095"/>
    <lineage>
        <taxon>Bacteria</taxon>
        <taxon>Pseudomonadati</taxon>
        <taxon>Pseudomonadota</taxon>
        <taxon>Betaproteobacteria</taxon>
        <taxon>Burkholderiales</taxon>
        <taxon>Alcaligenaceae</taxon>
        <taxon>Pigmentiphaga</taxon>
    </lineage>
</organism>
<keyword evidence="2 7" id="KW-0813">Transport</keyword>
<keyword evidence="10" id="KW-1185">Reference proteome</keyword>
<comment type="similarity">
    <text evidence="7">Belongs to the binding-protein-dependent transport system permease family.</text>
</comment>
<keyword evidence="3" id="KW-1003">Cell membrane</keyword>
<feature type="transmembrane region" description="Helical" evidence="7">
    <location>
        <begin position="83"/>
        <end position="109"/>
    </location>
</feature>
<evidence type="ECO:0000256" key="1">
    <source>
        <dbReference type="ARBA" id="ARBA00004651"/>
    </source>
</evidence>
<evidence type="ECO:0000256" key="7">
    <source>
        <dbReference type="RuleBase" id="RU363032"/>
    </source>
</evidence>
<dbReference type="Pfam" id="PF00528">
    <property type="entry name" value="BPD_transp_1"/>
    <property type="match status" value="1"/>
</dbReference>
<feature type="transmembrane region" description="Helical" evidence="7">
    <location>
        <begin position="200"/>
        <end position="223"/>
    </location>
</feature>
<dbReference type="Pfam" id="PF12911">
    <property type="entry name" value="OppC_N"/>
    <property type="match status" value="1"/>
</dbReference>
<dbReference type="InterPro" id="IPR050366">
    <property type="entry name" value="BP-dependent_transpt_permease"/>
</dbReference>
<dbReference type="PANTHER" id="PTHR43386">
    <property type="entry name" value="OLIGOPEPTIDE TRANSPORT SYSTEM PERMEASE PROTEIN APPC"/>
    <property type="match status" value="1"/>
</dbReference>
<dbReference type="InterPro" id="IPR000515">
    <property type="entry name" value="MetI-like"/>
</dbReference>
<evidence type="ECO:0000256" key="3">
    <source>
        <dbReference type="ARBA" id="ARBA00022475"/>
    </source>
</evidence>
<evidence type="ECO:0000313" key="10">
    <source>
        <dbReference type="Proteomes" id="UP001501671"/>
    </source>
</evidence>
<comment type="subcellular location">
    <subcellularLocation>
        <location evidence="1 7">Cell membrane</location>
        <topology evidence="1 7">Multi-pass membrane protein</topology>
    </subcellularLocation>
</comment>
<evidence type="ECO:0000256" key="2">
    <source>
        <dbReference type="ARBA" id="ARBA00022448"/>
    </source>
</evidence>
<evidence type="ECO:0000259" key="8">
    <source>
        <dbReference type="PROSITE" id="PS50928"/>
    </source>
</evidence>
<dbReference type="RefSeq" id="WP_345247630.1">
    <property type="nucleotide sequence ID" value="NZ_BAABFO010000005.1"/>
</dbReference>
<comment type="caution">
    <text evidence="9">The sequence shown here is derived from an EMBL/GenBank/DDBJ whole genome shotgun (WGS) entry which is preliminary data.</text>
</comment>
<protein>
    <submittedName>
        <fullName evidence="9">ABC transporter permease</fullName>
    </submittedName>
</protein>
<dbReference type="Gene3D" id="1.10.3720.10">
    <property type="entry name" value="MetI-like"/>
    <property type="match status" value="1"/>
</dbReference>
<accession>A0ABP8GPR8</accession>
<feature type="transmembrane region" description="Helical" evidence="7">
    <location>
        <begin position="121"/>
        <end position="139"/>
    </location>
</feature>
<keyword evidence="5 7" id="KW-1133">Transmembrane helix</keyword>
<keyword evidence="6 7" id="KW-0472">Membrane</keyword>
<dbReference type="InterPro" id="IPR035906">
    <property type="entry name" value="MetI-like_sf"/>
</dbReference>
<dbReference type="SUPFAM" id="SSF161098">
    <property type="entry name" value="MetI-like"/>
    <property type="match status" value="1"/>
</dbReference>
<feature type="transmembrane region" description="Helical" evidence="7">
    <location>
        <begin position="244"/>
        <end position="266"/>
    </location>
</feature>
<dbReference type="EMBL" id="BAABFO010000005">
    <property type="protein sequence ID" value="GAA4328106.1"/>
    <property type="molecule type" value="Genomic_DNA"/>
</dbReference>
<evidence type="ECO:0000313" key="9">
    <source>
        <dbReference type="EMBL" id="GAA4328106.1"/>
    </source>
</evidence>
<evidence type="ECO:0000256" key="6">
    <source>
        <dbReference type="ARBA" id="ARBA00023136"/>
    </source>
</evidence>
<dbReference type="Proteomes" id="UP001501671">
    <property type="component" value="Unassembled WGS sequence"/>
</dbReference>